<evidence type="ECO:0000313" key="2">
    <source>
        <dbReference type="Proteomes" id="UP001163096"/>
    </source>
</evidence>
<organism evidence="1 2">
    <name type="scientific">Methanogenium organophilum</name>
    <dbReference type="NCBI Taxonomy" id="2199"/>
    <lineage>
        <taxon>Archaea</taxon>
        <taxon>Methanobacteriati</taxon>
        <taxon>Methanobacteriota</taxon>
        <taxon>Stenosarchaea group</taxon>
        <taxon>Methanomicrobia</taxon>
        <taxon>Methanomicrobiales</taxon>
        <taxon>Methanomicrobiaceae</taxon>
        <taxon>Methanogenium</taxon>
    </lineage>
</organism>
<dbReference type="AlphaFoldDB" id="A0A9X9S455"/>
<keyword evidence="2" id="KW-1185">Reference proteome</keyword>
<gene>
    <name evidence="1" type="ORF">OU421_00805</name>
</gene>
<protein>
    <submittedName>
        <fullName evidence="1">Uncharacterized protein</fullName>
    </submittedName>
</protein>
<reference evidence="1" key="1">
    <citation type="submission" date="2022-11" db="EMBL/GenBank/DDBJ databases">
        <title>Complete genome sequence of Methanogenium organophilum DSM 3596.</title>
        <authorList>
            <person name="Chen S.-C."/>
            <person name="Lai S.-J."/>
            <person name="You Y.-T."/>
        </authorList>
    </citation>
    <scope>NUCLEOTIDE SEQUENCE</scope>
    <source>
        <strain evidence="1">DSM 3596</strain>
    </source>
</reference>
<proteinExistence type="predicted"/>
<sequence length="319" mass="35981">MKMKKGTWALSVLLAMLLVSMIIVPVSAAENTQVIGNNQDIVGLFEPINAEIESTMATIVTSDGFAKTDFNSKDFSEKLVTKYQKNLDQILDSLEKEIEQKLSVSEREDLKQIIVQEHMERVSWVEFKKKLGVKDEDFKPMLSSQGDTLTQSEKSQILSLPLSLVLVQVADDVYGGAGIDGAGIPYWVNGENDLFFVSFNDGYDGKTLYQCHFRDEDVPDHPINDAAYDEFRMLVYGTLVDIQGFFIYDPDPLGYRDIEFGNDYDNGCSYGTVLGQHGARTYEGVYTTGIPIYISNVWNHAMGLDDRNSNMAKKTYYYY</sequence>
<evidence type="ECO:0000313" key="1">
    <source>
        <dbReference type="EMBL" id="WAI01443.1"/>
    </source>
</evidence>
<name>A0A9X9S455_METOG</name>
<dbReference type="EMBL" id="CP113361">
    <property type="protein sequence ID" value="WAI01443.1"/>
    <property type="molecule type" value="Genomic_DNA"/>
</dbReference>
<dbReference type="GeneID" id="76833597"/>
<dbReference type="RefSeq" id="WP_268186674.1">
    <property type="nucleotide sequence ID" value="NZ_CP113361.1"/>
</dbReference>
<dbReference type="Proteomes" id="UP001163096">
    <property type="component" value="Chromosome"/>
</dbReference>
<accession>A0A9X9S455</accession>
<dbReference type="KEGG" id="mou:OU421_00805"/>